<comment type="similarity">
    <text evidence="1">Belongs to the sigma-70 factor family. ECF subfamily.</text>
</comment>
<keyword evidence="2" id="KW-0805">Transcription regulation</keyword>
<keyword evidence="3" id="KW-0731">Sigma factor</keyword>
<feature type="region of interest" description="Disordered" evidence="5">
    <location>
        <begin position="169"/>
        <end position="203"/>
    </location>
</feature>
<dbReference type="Gene3D" id="1.10.1740.10">
    <property type="match status" value="1"/>
</dbReference>
<evidence type="ECO:0000259" key="6">
    <source>
        <dbReference type="Pfam" id="PF04542"/>
    </source>
</evidence>
<evidence type="ECO:0000313" key="8">
    <source>
        <dbReference type="EMBL" id="MCY9760728.1"/>
    </source>
</evidence>
<protein>
    <submittedName>
        <fullName evidence="8">RNA polymerase sigma factor</fullName>
    </submittedName>
</protein>
<dbReference type="InterPro" id="IPR039425">
    <property type="entry name" value="RNA_pol_sigma-70-like"/>
</dbReference>
<gene>
    <name evidence="8" type="ORF">M5X12_09080</name>
</gene>
<dbReference type="Gene3D" id="1.10.10.10">
    <property type="entry name" value="Winged helix-like DNA-binding domain superfamily/Winged helix DNA-binding domain"/>
    <property type="match status" value="1"/>
</dbReference>
<dbReference type="InterPro" id="IPR036388">
    <property type="entry name" value="WH-like_DNA-bd_sf"/>
</dbReference>
<evidence type="ECO:0000313" key="9">
    <source>
        <dbReference type="Proteomes" id="UP001527181"/>
    </source>
</evidence>
<evidence type="ECO:0000256" key="2">
    <source>
        <dbReference type="ARBA" id="ARBA00023015"/>
    </source>
</evidence>
<keyword evidence="4" id="KW-0804">Transcription</keyword>
<evidence type="ECO:0000256" key="3">
    <source>
        <dbReference type="ARBA" id="ARBA00023082"/>
    </source>
</evidence>
<name>A0ABT4GVI2_PAEAL</name>
<proteinExistence type="inferred from homology"/>
<dbReference type="PANTHER" id="PTHR43133">
    <property type="entry name" value="RNA POLYMERASE ECF-TYPE SIGMA FACTO"/>
    <property type="match status" value="1"/>
</dbReference>
<feature type="compositionally biased region" description="Basic and acidic residues" evidence="5">
    <location>
        <begin position="180"/>
        <end position="192"/>
    </location>
</feature>
<dbReference type="Pfam" id="PF04542">
    <property type="entry name" value="Sigma70_r2"/>
    <property type="match status" value="1"/>
</dbReference>
<feature type="domain" description="RNA polymerase sigma-70 region 2" evidence="6">
    <location>
        <begin position="6"/>
        <end position="71"/>
    </location>
</feature>
<reference evidence="8 9" key="1">
    <citation type="submission" date="2022-05" db="EMBL/GenBank/DDBJ databases">
        <title>Genome Sequencing of Bee-Associated Microbes.</title>
        <authorList>
            <person name="Dunlap C."/>
        </authorList>
    </citation>
    <scope>NUCLEOTIDE SEQUENCE [LARGE SCALE GENOMIC DNA]</scope>
    <source>
        <strain evidence="8 9">NRRL B-04010</strain>
    </source>
</reference>
<evidence type="ECO:0000256" key="4">
    <source>
        <dbReference type="ARBA" id="ARBA00023163"/>
    </source>
</evidence>
<accession>A0ABT4GVI2</accession>
<dbReference type="InterPro" id="IPR013249">
    <property type="entry name" value="RNA_pol_sigma70_r4_t2"/>
</dbReference>
<dbReference type="GeneID" id="94487458"/>
<evidence type="ECO:0000256" key="5">
    <source>
        <dbReference type="SAM" id="MobiDB-lite"/>
    </source>
</evidence>
<dbReference type="Proteomes" id="UP001527181">
    <property type="component" value="Unassembled WGS sequence"/>
</dbReference>
<dbReference type="InterPro" id="IPR013325">
    <property type="entry name" value="RNA_pol_sigma_r2"/>
</dbReference>
<evidence type="ECO:0000259" key="7">
    <source>
        <dbReference type="Pfam" id="PF08281"/>
    </source>
</evidence>
<dbReference type="PANTHER" id="PTHR43133:SF51">
    <property type="entry name" value="RNA POLYMERASE SIGMA FACTOR"/>
    <property type="match status" value="1"/>
</dbReference>
<feature type="domain" description="RNA polymerase sigma factor 70 region 4 type 2" evidence="7">
    <location>
        <begin position="104"/>
        <end position="154"/>
    </location>
</feature>
<dbReference type="Pfam" id="PF08281">
    <property type="entry name" value="Sigma70_r4_2"/>
    <property type="match status" value="1"/>
</dbReference>
<dbReference type="SUPFAM" id="SSF88659">
    <property type="entry name" value="Sigma3 and sigma4 domains of RNA polymerase sigma factors"/>
    <property type="match status" value="1"/>
</dbReference>
<dbReference type="CDD" id="cd06171">
    <property type="entry name" value="Sigma70_r4"/>
    <property type="match status" value="1"/>
</dbReference>
<dbReference type="RefSeq" id="WP_241751870.1">
    <property type="nucleotide sequence ID" value="NZ_JABFOR010000061.1"/>
</dbReference>
<dbReference type="InterPro" id="IPR013324">
    <property type="entry name" value="RNA_pol_sigma_r3/r4-like"/>
</dbReference>
<comment type="caution">
    <text evidence="8">The sequence shown here is derived from an EMBL/GenBank/DDBJ whole genome shotgun (WGS) entry which is preliminary data.</text>
</comment>
<evidence type="ECO:0000256" key="1">
    <source>
        <dbReference type="ARBA" id="ARBA00010641"/>
    </source>
</evidence>
<keyword evidence="9" id="KW-1185">Reference proteome</keyword>
<dbReference type="InterPro" id="IPR014284">
    <property type="entry name" value="RNA_pol_sigma-70_dom"/>
</dbReference>
<dbReference type="InterPro" id="IPR007627">
    <property type="entry name" value="RNA_pol_sigma70_r2"/>
</dbReference>
<dbReference type="EMBL" id="JAMDNP010000016">
    <property type="protein sequence ID" value="MCY9760728.1"/>
    <property type="molecule type" value="Genomic_DNA"/>
</dbReference>
<dbReference type="NCBIfam" id="TIGR02937">
    <property type="entry name" value="sigma70-ECF"/>
    <property type="match status" value="1"/>
</dbReference>
<dbReference type="SUPFAM" id="SSF88946">
    <property type="entry name" value="Sigma2 domain of RNA polymerase sigma factors"/>
    <property type="match status" value="1"/>
</dbReference>
<sequence length="203" mass="24019">MTDREFFEKYNRDVYRTCYYMLRNASDAEDVCQEVFMKALTSGWDKVEFLKTWLMRITVNHCLNHLRKNKSRWMKEKMLLLFQREQVEPSILTVVEQKESEDEWKRRLAKLPDKIRIVITLRYTNDLPLADIADILDIPVGTVKSRLNRGLKMMRVILDELDDDLKLPDEQSVKRNSSLGRKEGEELGEKNKRSNKSFTAAGR</sequence>
<organism evidence="8 9">
    <name type="scientific">Paenibacillus alvei</name>
    <name type="common">Bacillus alvei</name>
    <dbReference type="NCBI Taxonomy" id="44250"/>
    <lineage>
        <taxon>Bacteria</taxon>
        <taxon>Bacillati</taxon>
        <taxon>Bacillota</taxon>
        <taxon>Bacilli</taxon>
        <taxon>Bacillales</taxon>
        <taxon>Paenibacillaceae</taxon>
        <taxon>Paenibacillus</taxon>
    </lineage>
</organism>